<keyword evidence="3" id="KW-0482">Metalloprotease</keyword>
<feature type="transmembrane region" description="Helical" evidence="1">
    <location>
        <begin position="68"/>
        <end position="90"/>
    </location>
</feature>
<feature type="transmembrane region" description="Helical" evidence="1">
    <location>
        <begin position="162"/>
        <end position="183"/>
    </location>
</feature>
<evidence type="ECO:0000313" key="4">
    <source>
        <dbReference type="Proteomes" id="UP000282832"/>
    </source>
</evidence>
<feature type="domain" description="CAAX prenyl protease 2/Lysostaphin resistance protein A-like" evidence="2">
    <location>
        <begin position="69"/>
        <end position="176"/>
    </location>
</feature>
<proteinExistence type="predicted"/>
<dbReference type="RefSeq" id="WP_127802867.1">
    <property type="nucleotide sequence ID" value="NZ_SACY01000002.1"/>
</dbReference>
<feature type="transmembrane region" description="Helical" evidence="1">
    <location>
        <begin position="21"/>
        <end position="39"/>
    </location>
</feature>
<comment type="caution">
    <text evidence="3">The sequence shown here is derived from an EMBL/GenBank/DDBJ whole genome shotgun (WGS) entry which is preliminary data.</text>
</comment>
<evidence type="ECO:0000259" key="2">
    <source>
        <dbReference type="Pfam" id="PF02517"/>
    </source>
</evidence>
<keyword evidence="1" id="KW-1133">Transmembrane helix</keyword>
<evidence type="ECO:0000256" key="1">
    <source>
        <dbReference type="SAM" id="Phobius"/>
    </source>
</evidence>
<name>A0A437PTX1_9BACT</name>
<dbReference type="GO" id="GO:0008237">
    <property type="term" value="F:metallopeptidase activity"/>
    <property type="evidence" value="ECO:0007669"/>
    <property type="project" value="UniProtKB-KW"/>
</dbReference>
<organism evidence="3 4">
    <name type="scientific">Sandaracinomonas limnophila</name>
    <dbReference type="NCBI Taxonomy" id="1862386"/>
    <lineage>
        <taxon>Bacteria</taxon>
        <taxon>Pseudomonadati</taxon>
        <taxon>Bacteroidota</taxon>
        <taxon>Cytophagia</taxon>
        <taxon>Cytophagales</taxon>
        <taxon>Flectobacillaceae</taxon>
        <taxon>Sandaracinomonas</taxon>
    </lineage>
</organism>
<keyword evidence="1" id="KW-0472">Membrane</keyword>
<reference evidence="3 4" key="1">
    <citation type="submission" date="2019-01" db="EMBL/GenBank/DDBJ databases">
        <authorList>
            <person name="Chen W.-M."/>
        </authorList>
    </citation>
    <scope>NUCLEOTIDE SEQUENCE [LARGE SCALE GENOMIC DNA]</scope>
    <source>
        <strain evidence="3 4">FSY-15</strain>
    </source>
</reference>
<dbReference type="GO" id="GO:0006508">
    <property type="term" value="P:proteolysis"/>
    <property type="evidence" value="ECO:0007669"/>
    <property type="project" value="UniProtKB-KW"/>
</dbReference>
<dbReference type="AlphaFoldDB" id="A0A437PTX1"/>
<keyword evidence="3" id="KW-0645">Protease</keyword>
<dbReference type="EMBL" id="SACY01000002">
    <property type="protein sequence ID" value="RVU25713.1"/>
    <property type="molecule type" value="Genomic_DNA"/>
</dbReference>
<dbReference type="GO" id="GO:0080120">
    <property type="term" value="P:CAAX-box protein maturation"/>
    <property type="evidence" value="ECO:0007669"/>
    <property type="project" value="UniProtKB-ARBA"/>
</dbReference>
<protein>
    <submittedName>
        <fullName evidence="3">CPBP family intramembrane metalloprotease</fullName>
    </submittedName>
</protein>
<gene>
    <name evidence="3" type="ORF">EOJ36_04665</name>
</gene>
<dbReference type="OrthoDB" id="158986at2"/>
<keyword evidence="4" id="KW-1185">Reference proteome</keyword>
<feature type="transmembrane region" description="Helical" evidence="1">
    <location>
        <begin position="132"/>
        <end position="150"/>
    </location>
</feature>
<dbReference type="Pfam" id="PF02517">
    <property type="entry name" value="Rce1-like"/>
    <property type="match status" value="1"/>
</dbReference>
<dbReference type="GO" id="GO:0004175">
    <property type="term" value="F:endopeptidase activity"/>
    <property type="evidence" value="ECO:0007669"/>
    <property type="project" value="UniProtKB-ARBA"/>
</dbReference>
<keyword evidence="1" id="KW-0812">Transmembrane</keyword>
<keyword evidence="3" id="KW-0378">Hydrolase</keyword>
<sequence length="186" mass="21903">MQKLINACREFYYSSPNFVIRLLKLIVLSSIPIALWGMLTELIFKDLLQIEIPDVYDLLKKGHIPVEFSYFFVILLGPIIETLFFQHWTFLICKWIGKKLQFEISYGFEQNAKWATILSSVLFAVSHYDNHYLYPILVFPMGLFLGWIYLSNLTEFKNKSHAFWMTACFHMFNNGMATILYIVENS</sequence>
<dbReference type="InterPro" id="IPR003675">
    <property type="entry name" value="Rce1/LyrA-like_dom"/>
</dbReference>
<evidence type="ECO:0000313" key="3">
    <source>
        <dbReference type="EMBL" id="RVU25713.1"/>
    </source>
</evidence>
<dbReference type="Proteomes" id="UP000282832">
    <property type="component" value="Unassembled WGS sequence"/>
</dbReference>
<accession>A0A437PTX1</accession>